<keyword evidence="4" id="KW-0010">Activator</keyword>
<dbReference type="InterPro" id="IPR050661">
    <property type="entry name" value="BglG_antiterminators"/>
</dbReference>
<evidence type="ECO:0000256" key="2">
    <source>
        <dbReference type="ARBA" id="ARBA00022737"/>
    </source>
</evidence>
<evidence type="ECO:0000259" key="7">
    <source>
        <dbReference type="PROSITE" id="PS51099"/>
    </source>
</evidence>
<keyword evidence="3" id="KW-0805">Transcription regulation</keyword>
<dbReference type="RefSeq" id="WP_120167242.1">
    <property type="nucleotide sequence ID" value="NZ_MCIB01000002.1"/>
</dbReference>
<keyword evidence="2" id="KW-0677">Repeat</keyword>
<dbReference type="Pfam" id="PF08279">
    <property type="entry name" value="HTH_11"/>
    <property type="match status" value="1"/>
</dbReference>
<dbReference type="Gene3D" id="3.40.50.2300">
    <property type="match status" value="1"/>
</dbReference>
<sequence length="673" mass="77531">MKGFPNERCVEIIDILLNSKKPVTVSKIANKLNVSNRTIRNDLGKLEDYFEDDENIKLQKKPRVGVWLEVNKEGERRLKARAIKEKNYVKPFSSEKRKIYIIKRLLKTYNSITMKDLANELYVSRITIYKDLENVEKWLNKFNLGLKRKQNYGIEIIGKEKDWRRAAVELLAYLKNDEELKNMLTNTEEVLETRLGYENFIQLKELFPNIKLKKIEKILEEAETKMEFLLADEGFINLLVHISISVERLKQNKDIQMSKQQLESIKSQREFEIAKEISQKLEKEFNIQIPESEIGYIALHILGSKVQKNIKPDEAQDILKNADKKLIELGREIISLIENILSVDFSKDKKLLTGLVLHLRPAINRLKYGLSLKNNLLEDIKTNYPSVFGAAWATSALIEKYYGVKVTEEEIGYIAIHVGAALERLNNNTRAVIVCGSGIGTAQLVAIRLEKEIKDLEIIDVVSAHDLEKINPTDFDIIVSTIPIKYKSKPTIQINPLVNESDIEKIKKYIRNVQNTKRFSKDVIENKTSELFSEDLILQGIEVKNKEEVIEKLGNILLNKGYVNKDFIKNVLEREKVTSTAVGKGVAIPHGNPETIKRPSIAIATLKEPIDWSGNRVDIVFLLALKSEKDDILKKFFRRFYNMLDNEKVLEKIKNSIATKQIYNILTQNNNIL</sequence>
<dbReference type="InterPro" id="IPR013011">
    <property type="entry name" value="PTS_EIIB_2"/>
</dbReference>
<evidence type="ECO:0000256" key="4">
    <source>
        <dbReference type="ARBA" id="ARBA00023159"/>
    </source>
</evidence>
<gene>
    <name evidence="9" type="ORF">BET03_07940</name>
</gene>
<dbReference type="InterPro" id="IPR011608">
    <property type="entry name" value="PRD"/>
</dbReference>
<name>A0A419T9R0_9FIRM</name>
<dbReference type="InterPro" id="IPR036388">
    <property type="entry name" value="WH-like_DNA-bd_sf"/>
</dbReference>
<dbReference type="InterPro" id="IPR036634">
    <property type="entry name" value="PRD_sf"/>
</dbReference>
<evidence type="ECO:0000259" key="8">
    <source>
        <dbReference type="PROSITE" id="PS51372"/>
    </source>
</evidence>
<dbReference type="InterPro" id="IPR007737">
    <property type="entry name" value="Mga_HTH"/>
</dbReference>
<dbReference type="GO" id="GO:0009401">
    <property type="term" value="P:phosphoenolpyruvate-dependent sugar phosphotransferase system"/>
    <property type="evidence" value="ECO:0007669"/>
    <property type="project" value="InterPro"/>
</dbReference>
<dbReference type="PANTHER" id="PTHR30185">
    <property type="entry name" value="CRYPTIC BETA-GLUCOSIDE BGL OPERON ANTITERMINATOR"/>
    <property type="match status" value="1"/>
</dbReference>
<dbReference type="SUPFAM" id="SSF55804">
    <property type="entry name" value="Phoshotransferase/anion transport protein"/>
    <property type="match status" value="1"/>
</dbReference>
<reference evidence="9 10" key="1">
    <citation type="submission" date="2016-08" db="EMBL/GenBank/DDBJ databases">
        <title>Novel Firmicutes and Novel Genomes.</title>
        <authorList>
            <person name="Poppleton D.I."/>
            <person name="Gribaldo S."/>
        </authorList>
    </citation>
    <scope>NUCLEOTIDE SEQUENCE [LARGE SCALE GENOMIC DNA]</scope>
    <source>
        <strain evidence="9 10">CTT3</strain>
    </source>
</reference>
<proteinExistence type="predicted"/>
<dbReference type="Gene3D" id="1.10.10.10">
    <property type="entry name" value="Winged helix-like DNA-binding domain superfamily/Winged helix DNA-binding domain"/>
    <property type="match status" value="2"/>
</dbReference>
<dbReference type="Pfam" id="PF05043">
    <property type="entry name" value="Mga"/>
    <property type="match status" value="1"/>
</dbReference>
<evidence type="ECO:0000256" key="3">
    <source>
        <dbReference type="ARBA" id="ARBA00023015"/>
    </source>
</evidence>
<dbReference type="Pfam" id="PF02302">
    <property type="entry name" value="PTS_IIB"/>
    <property type="match status" value="1"/>
</dbReference>
<dbReference type="PROSITE" id="PS51099">
    <property type="entry name" value="PTS_EIIB_TYPE_2"/>
    <property type="match status" value="1"/>
</dbReference>
<dbReference type="SUPFAM" id="SSF63520">
    <property type="entry name" value="PTS-regulatory domain, PRD"/>
    <property type="match status" value="2"/>
</dbReference>
<organism evidence="9 10">
    <name type="scientific">Thermohalobacter berrensis</name>
    <dbReference type="NCBI Taxonomy" id="99594"/>
    <lineage>
        <taxon>Bacteria</taxon>
        <taxon>Bacillati</taxon>
        <taxon>Bacillota</taxon>
        <taxon>Tissierellia</taxon>
        <taxon>Tissierellales</taxon>
        <taxon>Thermohalobacteraceae</taxon>
        <taxon>Thermohalobacter</taxon>
    </lineage>
</organism>
<dbReference type="InterPro" id="IPR013196">
    <property type="entry name" value="HTH_11"/>
</dbReference>
<keyword evidence="1" id="KW-0808">Transferase</keyword>
<dbReference type="Pfam" id="PF00874">
    <property type="entry name" value="PRD"/>
    <property type="match status" value="2"/>
</dbReference>
<dbReference type="SUPFAM" id="SSF46785">
    <property type="entry name" value="Winged helix' DNA-binding domain"/>
    <property type="match status" value="2"/>
</dbReference>
<evidence type="ECO:0000256" key="5">
    <source>
        <dbReference type="ARBA" id="ARBA00023163"/>
    </source>
</evidence>
<dbReference type="InterPro" id="IPR036390">
    <property type="entry name" value="WH_DNA-bd_sf"/>
</dbReference>
<dbReference type="PANTHER" id="PTHR30185:SF18">
    <property type="entry name" value="TRANSCRIPTIONAL REGULATOR MTLR"/>
    <property type="match status" value="1"/>
</dbReference>
<accession>A0A419T9R0</accession>
<feature type="domain" description="PRD" evidence="8">
    <location>
        <begin position="206"/>
        <end position="311"/>
    </location>
</feature>
<evidence type="ECO:0000256" key="1">
    <source>
        <dbReference type="ARBA" id="ARBA00022679"/>
    </source>
</evidence>
<feature type="domain" description="PTS EIIA type-2" evidence="6">
    <location>
        <begin position="530"/>
        <end position="669"/>
    </location>
</feature>
<dbReference type="OrthoDB" id="3175596at2"/>
<comment type="caution">
    <text evidence="9">The sequence shown here is derived from an EMBL/GenBank/DDBJ whole genome shotgun (WGS) entry which is preliminary data.</text>
</comment>
<dbReference type="PROSITE" id="PS51094">
    <property type="entry name" value="PTS_EIIA_TYPE_2"/>
    <property type="match status" value="1"/>
</dbReference>
<dbReference type="AlphaFoldDB" id="A0A419T9R0"/>
<dbReference type="InterPro" id="IPR016152">
    <property type="entry name" value="PTrfase/Anion_transptr"/>
</dbReference>
<dbReference type="GO" id="GO:0008982">
    <property type="term" value="F:protein-N(PI)-phosphohistidine-sugar phosphotransferase activity"/>
    <property type="evidence" value="ECO:0007669"/>
    <property type="project" value="InterPro"/>
</dbReference>
<evidence type="ECO:0000313" key="10">
    <source>
        <dbReference type="Proteomes" id="UP000284177"/>
    </source>
</evidence>
<dbReference type="Gene3D" id="1.10.1790.10">
    <property type="entry name" value="PRD domain"/>
    <property type="match status" value="2"/>
</dbReference>
<dbReference type="Pfam" id="PF00359">
    <property type="entry name" value="PTS_EIIA_2"/>
    <property type="match status" value="1"/>
</dbReference>
<dbReference type="PROSITE" id="PS00372">
    <property type="entry name" value="PTS_EIIA_TYPE_2_HIS"/>
    <property type="match status" value="1"/>
</dbReference>
<dbReference type="InterPro" id="IPR036095">
    <property type="entry name" value="PTS_EIIB-like_sf"/>
</dbReference>
<evidence type="ECO:0000259" key="6">
    <source>
        <dbReference type="PROSITE" id="PS51094"/>
    </source>
</evidence>
<dbReference type="GO" id="GO:0006355">
    <property type="term" value="P:regulation of DNA-templated transcription"/>
    <property type="evidence" value="ECO:0007669"/>
    <property type="project" value="InterPro"/>
</dbReference>
<dbReference type="SUPFAM" id="SSF52794">
    <property type="entry name" value="PTS system IIB component-like"/>
    <property type="match status" value="1"/>
</dbReference>
<feature type="domain" description="PTS EIIB type-2" evidence="7">
    <location>
        <begin position="429"/>
        <end position="518"/>
    </location>
</feature>
<dbReference type="CDD" id="cd00211">
    <property type="entry name" value="PTS_IIA_fru"/>
    <property type="match status" value="1"/>
</dbReference>
<dbReference type="CDD" id="cd05568">
    <property type="entry name" value="PTS_IIB_bgl_like"/>
    <property type="match status" value="1"/>
</dbReference>
<dbReference type="InterPro" id="IPR002178">
    <property type="entry name" value="PTS_EIIA_type-2_dom"/>
</dbReference>
<dbReference type="Proteomes" id="UP000284177">
    <property type="component" value="Unassembled WGS sequence"/>
</dbReference>
<keyword evidence="10" id="KW-1185">Reference proteome</keyword>
<dbReference type="Gene3D" id="3.40.930.10">
    <property type="entry name" value="Mannitol-specific EII, Chain A"/>
    <property type="match status" value="1"/>
</dbReference>
<dbReference type="InterPro" id="IPR003501">
    <property type="entry name" value="PTS_EIIB_2/3"/>
</dbReference>
<keyword evidence="5" id="KW-0804">Transcription</keyword>
<dbReference type="PROSITE" id="PS51372">
    <property type="entry name" value="PRD_2"/>
    <property type="match status" value="2"/>
</dbReference>
<dbReference type="EMBL" id="MCIB01000002">
    <property type="protein sequence ID" value="RKD34209.1"/>
    <property type="molecule type" value="Genomic_DNA"/>
</dbReference>
<evidence type="ECO:0000313" key="9">
    <source>
        <dbReference type="EMBL" id="RKD34209.1"/>
    </source>
</evidence>
<protein>
    <submittedName>
        <fullName evidence="9">Transcriptional antiterminator BglG</fullName>
    </submittedName>
</protein>
<feature type="domain" description="PRD" evidence="8">
    <location>
        <begin position="321"/>
        <end position="428"/>
    </location>
</feature>